<reference evidence="1 2" key="1">
    <citation type="submission" date="2017-02" db="EMBL/GenBank/DDBJ databases">
        <authorList>
            <person name="Peterson S.W."/>
        </authorList>
    </citation>
    <scope>NUCLEOTIDE SEQUENCE [LARGE SCALE GENOMIC DNA]</scope>
    <source>
        <strain evidence="1 2">DSM 22899</strain>
    </source>
</reference>
<dbReference type="EMBL" id="FUYS01000007">
    <property type="protein sequence ID" value="SKB72728.1"/>
    <property type="molecule type" value="Genomic_DNA"/>
</dbReference>
<dbReference type="AlphaFoldDB" id="A0A1T5DM17"/>
<evidence type="ECO:0000313" key="2">
    <source>
        <dbReference type="Proteomes" id="UP000190541"/>
    </source>
</evidence>
<name>A0A1T5DM17_9SPHI</name>
<organism evidence="1 2">
    <name type="scientific">Parapedobacter luteus</name>
    <dbReference type="NCBI Taxonomy" id="623280"/>
    <lineage>
        <taxon>Bacteria</taxon>
        <taxon>Pseudomonadati</taxon>
        <taxon>Bacteroidota</taxon>
        <taxon>Sphingobacteriia</taxon>
        <taxon>Sphingobacteriales</taxon>
        <taxon>Sphingobacteriaceae</taxon>
        <taxon>Parapedobacter</taxon>
    </lineage>
</organism>
<protein>
    <submittedName>
        <fullName evidence="1">Uncharacterized protein</fullName>
    </submittedName>
</protein>
<dbReference type="STRING" id="623280.SAMN05660226_02830"/>
<gene>
    <name evidence="1" type="ORF">SAMN05660226_02830</name>
</gene>
<evidence type="ECO:0000313" key="1">
    <source>
        <dbReference type="EMBL" id="SKB72728.1"/>
    </source>
</evidence>
<dbReference type="Proteomes" id="UP000190541">
    <property type="component" value="Unassembled WGS sequence"/>
</dbReference>
<keyword evidence="2" id="KW-1185">Reference proteome</keyword>
<accession>A0A1T5DM17</accession>
<sequence length="42" mass="4526">MPQGQTAPRLLLDCCAAQGYLSAVGWLSARCFARPYRKPTAG</sequence>
<proteinExistence type="predicted"/>